<name>A0ABM1MUQ2_NICVS</name>
<reference evidence="6" key="1">
    <citation type="submission" date="2025-08" db="UniProtKB">
        <authorList>
            <consortium name="RefSeq"/>
        </authorList>
    </citation>
    <scope>IDENTIFICATION</scope>
    <source>
        <tissue evidence="6">Whole Larva</tissue>
    </source>
</reference>
<dbReference type="InterPro" id="IPR050863">
    <property type="entry name" value="CenT-Element_Derived"/>
</dbReference>
<keyword evidence="2" id="KW-0238">DNA-binding</keyword>
<dbReference type="Gene3D" id="1.10.10.60">
    <property type="entry name" value="Homeodomain-like"/>
    <property type="match status" value="2"/>
</dbReference>
<dbReference type="Pfam" id="PF03221">
    <property type="entry name" value="HTH_Tnp_Tc5"/>
    <property type="match status" value="1"/>
</dbReference>
<evidence type="ECO:0000313" key="6">
    <source>
        <dbReference type="RefSeq" id="XP_017778302.1"/>
    </source>
</evidence>
<dbReference type="PANTHER" id="PTHR19303">
    <property type="entry name" value="TRANSPOSON"/>
    <property type="match status" value="1"/>
</dbReference>
<dbReference type="PROSITE" id="PS51253">
    <property type="entry name" value="HTH_CENPB"/>
    <property type="match status" value="1"/>
</dbReference>
<protein>
    <submittedName>
        <fullName evidence="6">Uncharacterized protein LOC108563967</fullName>
    </submittedName>
</protein>
<dbReference type="Proteomes" id="UP000695000">
    <property type="component" value="Unplaced"/>
</dbReference>
<dbReference type="PANTHER" id="PTHR19303:SF26">
    <property type="entry name" value="TIGGER TRANSPOSABLE ELEMENT-DERIVED PROTEIN 1"/>
    <property type="match status" value="1"/>
</dbReference>
<dbReference type="SMART" id="SM00674">
    <property type="entry name" value="CENPB"/>
    <property type="match status" value="1"/>
</dbReference>
<dbReference type="SUPFAM" id="SSF46689">
    <property type="entry name" value="Homeodomain-like"/>
    <property type="match status" value="2"/>
</dbReference>
<evidence type="ECO:0000313" key="5">
    <source>
        <dbReference type="Proteomes" id="UP000695000"/>
    </source>
</evidence>
<gene>
    <name evidence="6" type="primary">LOC108563967</name>
</gene>
<keyword evidence="5" id="KW-1185">Reference proteome</keyword>
<keyword evidence="3" id="KW-0539">Nucleus</keyword>
<dbReference type="InterPro" id="IPR007889">
    <property type="entry name" value="HTH_Psq"/>
</dbReference>
<evidence type="ECO:0000256" key="2">
    <source>
        <dbReference type="ARBA" id="ARBA00023125"/>
    </source>
</evidence>
<dbReference type="GeneID" id="108563967"/>
<dbReference type="Pfam" id="PF04218">
    <property type="entry name" value="CENP-B_N"/>
    <property type="match status" value="1"/>
</dbReference>
<dbReference type="RefSeq" id="XP_017778302.1">
    <property type="nucleotide sequence ID" value="XM_017922813.1"/>
</dbReference>
<sequence length="446" mass="51956">MNPKAECVSVRKKRKWLTNEQKLEIIKLHEGGASYAEIGRNKHMEESSLRKLIKRKDQLKAQDKEYHLMNAITKIRSGRMVQMERLLYKWIEDLNQKGIPISQMDIRAKALSLYKDLQRNYTEDVADIFTASQGWFYRFKNRTGIQNFRFDGENETDVKYPQELKDLIGKGVYKDEEMVNVDETGFFWKKIPTRTYLAPNYCAGKELSFQDIDSNILLGRNVSTTREIDNDPLNDVNDQRDFDEMETYVDNAELVEISAEKVNNNRTNHRIINEAVLCHRDMNENNKYVQSSTDTNYFVSNDTTVTLSNPRERTNESEHDEFINSISARLKRFSGEDLNNAKAEIYAILHKIESKYIVNDQRKSTPISLISGSTNVEDVLLCIKKENTILDDVRNDNEFDNIEMQQMRAVDDINIEYEGVKEGDFQEPVEDCAVEESRENLNKDES</sequence>
<proteinExistence type="predicted"/>
<organism evidence="5 6">
    <name type="scientific">Nicrophorus vespilloides</name>
    <name type="common">Boreal carrion beetle</name>
    <dbReference type="NCBI Taxonomy" id="110193"/>
    <lineage>
        <taxon>Eukaryota</taxon>
        <taxon>Metazoa</taxon>
        <taxon>Ecdysozoa</taxon>
        <taxon>Arthropoda</taxon>
        <taxon>Hexapoda</taxon>
        <taxon>Insecta</taxon>
        <taxon>Pterygota</taxon>
        <taxon>Neoptera</taxon>
        <taxon>Endopterygota</taxon>
        <taxon>Coleoptera</taxon>
        <taxon>Polyphaga</taxon>
        <taxon>Staphyliniformia</taxon>
        <taxon>Silphidae</taxon>
        <taxon>Nicrophorinae</taxon>
        <taxon>Nicrophorus</taxon>
    </lineage>
</organism>
<accession>A0ABM1MUQ2</accession>
<dbReference type="InterPro" id="IPR006600">
    <property type="entry name" value="HTH_CenpB_DNA-bd_dom"/>
</dbReference>
<dbReference type="InterPro" id="IPR009057">
    <property type="entry name" value="Homeodomain-like_sf"/>
</dbReference>
<evidence type="ECO:0000259" key="4">
    <source>
        <dbReference type="PROSITE" id="PS51253"/>
    </source>
</evidence>
<feature type="domain" description="HTH CENPB-type" evidence="4">
    <location>
        <begin position="71"/>
        <end position="149"/>
    </location>
</feature>
<evidence type="ECO:0000256" key="1">
    <source>
        <dbReference type="ARBA" id="ARBA00004123"/>
    </source>
</evidence>
<evidence type="ECO:0000256" key="3">
    <source>
        <dbReference type="ARBA" id="ARBA00023242"/>
    </source>
</evidence>
<comment type="subcellular location">
    <subcellularLocation>
        <location evidence="1">Nucleus</location>
    </subcellularLocation>
</comment>